<gene>
    <name evidence="3" type="ORF">L210DRAFT_3344157</name>
</gene>
<evidence type="ECO:0000313" key="4">
    <source>
        <dbReference type="Proteomes" id="UP001194468"/>
    </source>
</evidence>
<protein>
    <recommendedName>
        <fullName evidence="2">Integrase zinc-binding domain-containing protein</fullName>
    </recommendedName>
</protein>
<dbReference type="PANTHER" id="PTHR47266">
    <property type="entry name" value="ENDONUCLEASE-RELATED"/>
    <property type="match status" value="1"/>
</dbReference>
<evidence type="ECO:0000259" key="2">
    <source>
        <dbReference type="Pfam" id="PF17921"/>
    </source>
</evidence>
<dbReference type="InterPro" id="IPR052160">
    <property type="entry name" value="Gypsy_RT_Integrase-like"/>
</dbReference>
<accession>A0AAD4BFK6</accession>
<reference evidence="3" key="2">
    <citation type="journal article" date="2020" name="Nat. Commun.">
        <title>Large-scale genome sequencing of mycorrhizal fungi provides insights into the early evolution of symbiotic traits.</title>
        <authorList>
            <person name="Miyauchi S."/>
            <person name="Kiss E."/>
            <person name="Kuo A."/>
            <person name="Drula E."/>
            <person name="Kohler A."/>
            <person name="Sanchez-Garcia M."/>
            <person name="Morin E."/>
            <person name="Andreopoulos B."/>
            <person name="Barry K.W."/>
            <person name="Bonito G."/>
            <person name="Buee M."/>
            <person name="Carver A."/>
            <person name="Chen C."/>
            <person name="Cichocki N."/>
            <person name="Clum A."/>
            <person name="Culley D."/>
            <person name="Crous P.W."/>
            <person name="Fauchery L."/>
            <person name="Girlanda M."/>
            <person name="Hayes R.D."/>
            <person name="Keri Z."/>
            <person name="LaButti K."/>
            <person name="Lipzen A."/>
            <person name="Lombard V."/>
            <person name="Magnuson J."/>
            <person name="Maillard F."/>
            <person name="Murat C."/>
            <person name="Nolan M."/>
            <person name="Ohm R.A."/>
            <person name="Pangilinan J."/>
            <person name="Pereira M.F."/>
            <person name="Perotto S."/>
            <person name="Peter M."/>
            <person name="Pfister S."/>
            <person name="Riley R."/>
            <person name="Sitrit Y."/>
            <person name="Stielow J.B."/>
            <person name="Szollosi G."/>
            <person name="Zifcakova L."/>
            <person name="Stursova M."/>
            <person name="Spatafora J.W."/>
            <person name="Tedersoo L."/>
            <person name="Vaario L.M."/>
            <person name="Yamada A."/>
            <person name="Yan M."/>
            <person name="Wang P."/>
            <person name="Xu J."/>
            <person name="Bruns T."/>
            <person name="Baldrian P."/>
            <person name="Vilgalys R."/>
            <person name="Dunand C."/>
            <person name="Henrissat B."/>
            <person name="Grigoriev I.V."/>
            <person name="Hibbett D."/>
            <person name="Nagy L.G."/>
            <person name="Martin F.M."/>
        </authorList>
    </citation>
    <scope>NUCLEOTIDE SEQUENCE</scope>
    <source>
        <strain evidence="3">BED1</strain>
    </source>
</reference>
<keyword evidence="1" id="KW-0472">Membrane</keyword>
<keyword evidence="1" id="KW-0812">Transmembrane</keyword>
<dbReference type="GO" id="GO:0003676">
    <property type="term" value="F:nucleic acid binding"/>
    <property type="evidence" value="ECO:0007669"/>
    <property type="project" value="InterPro"/>
</dbReference>
<dbReference type="InterPro" id="IPR041588">
    <property type="entry name" value="Integrase_H2C2"/>
</dbReference>
<evidence type="ECO:0000256" key="1">
    <source>
        <dbReference type="SAM" id="Phobius"/>
    </source>
</evidence>
<dbReference type="InterPro" id="IPR036397">
    <property type="entry name" value="RNaseH_sf"/>
</dbReference>
<evidence type="ECO:0000313" key="3">
    <source>
        <dbReference type="EMBL" id="KAF8426154.1"/>
    </source>
</evidence>
<dbReference type="InterPro" id="IPR012337">
    <property type="entry name" value="RNaseH-like_sf"/>
</dbReference>
<dbReference type="Gene3D" id="1.10.340.70">
    <property type="match status" value="1"/>
</dbReference>
<feature type="domain" description="Integrase zinc-binding" evidence="2">
    <location>
        <begin position="1"/>
        <end position="48"/>
    </location>
</feature>
<dbReference type="Gene3D" id="3.30.420.10">
    <property type="entry name" value="Ribonuclease H-like superfamily/Ribonuclease H"/>
    <property type="match status" value="1"/>
</dbReference>
<dbReference type="SUPFAM" id="SSF53098">
    <property type="entry name" value="Ribonuclease H-like"/>
    <property type="match status" value="1"/>
</dbReference>
<sequence length="228" mass="26054">IQEAHNSLGHKGVFSVRTHLLLRFWWPMLVDDVKWFIRTCHECQIRQTKKLHIPPTVPVIGGLFHKVHINTMVMLRSGGYRFIIILAPTLSACSFGTAPLLSTLHRYGIRHIRISPYNSQANGVVERLHYDVQEAIVKSTLGGDVRWPLTAHSVFWAEQVTILKSTGLSPYFMVHGVELLFPFDLAEATFLVPLPDTDPTSRTSLIAWRAQQLQKRREDIDTIREQVL</sequence>
<organism evidence="3 4">
    <name type="scientific">Boletus edulis BED1</name>
    <dbReference type="NCBI Taxonomy" id="1328754"/>
    <lineage>
        <taxon>Eukaryota</taxon>
        <taxon>Fungi</taxon>
        <taxon>Dikarya</taxon>
        <taxon>Basidiomycota</taxon>
        <taxon>Agaricomycotina</taxon>
        <taxon>Agaricomycetes</taxon>
        <taxon>Agaricomycetidae</taxon>
        <taxon>Boletales</taxon>
        <taxon>Boletineae</taxon>
        <taxon>Boletaceae</taxon>
        <taxon>Boletoideae</taxon>
        <taxon>Boletus</taxon>
    </lineage>
</organism>
<comment type="caution">
    <text evidence="3">The sequence shown here is derived from an EMBL/GenBank/DDBJ whole genome shotgun (WGS) entry which is preliminary data.</text>
</comment>
<dbReference type="AlphaFoldDB" id="A0AAD4BFK6"/>
<name>A0AAD4BFK6_BOLED</name>
<dbReference type="Proteomes" id="UP001194468">
    <property type="component" value="Unassembled WGS sequence"/>
</dbReference>
<dbReference type="EMBL" id="WHUW01000089">
    <property type="protein sequence ID" value="KAF8426154.1"/>
    <property type="molecule type" value="Genomic_DNA"/>
</dbReference>
<dbReference type="Pfam" id="PF17921">
    <property type="entry name" value="Integrase_H2C2"/>
    <property type="match status" value="1"/>
</dbReference>
<feature type="non-terminal residue" evidence="3">
    <location>
        <position position="228"/>
    </location>
</feature>
<reference evidence="3" key="1">
    <citation type="submission" date="2019-10" db="EMBL/GenBank/DDBJ databases">
        <authorList>
            <consortium name="DOE Joint Genome Institute"/>
            <person name="Kuo A."/>
            <person name="Miyauchi S."/>
            <person name="Kiss E."/>
            <person name="Drula E."/>
            <person name="Kohler A."/>
            <person name="Sanchez-Garcia M."/>
            <person name="Andreopoulos B."/>
            <person name="Barry K.W."/>
            <person name="Bonito G."/>
            <person name="Buee M."/>
            <person name="Carver A."/>
            <person name="Chen C."/>
            <person name="Cichocki N."/>
            <person name="Clum A."/>
            <person name="Culley D."/>
            <person name="Crous P.W."/>
            <person name="Fauchery L."/>
            <person name="Girlanda M."/>
            <person name="Hayes R."/>
            <person name="Keri Z."/>
            <person name="LaButti K."/>
            <person name="Lipzen A."/>
            <person name="Lombard V."/>
            <person name="Magnuson J."/>
            <person name="Maillard F."/>
            <person name="Morin E."/>
            <person name="Murat C."/>
            <person name="Nolan M."/>
            <person name="Ohm R."/>
            <person name="Pangilinan J."/>
            <person name="Pereira M."/>
            <person name="Perotto S."/>
            <person name="Peter M."/>
            <person name="Riley R."/>
            <person name="Sitrit Y."/>
            <person name="Stielow B."/>
            <person name="Szollosi G."/>
            <person name="Zifcakova L."/>
            <person name="Stursova M."/>
            <person name="Spatafora J.W."/>
            <person name="Tedersoo L."/>
            <person name="Vaario L.-M."/>
            <person name="Yamada A."/>
            <person name="Yan M."/>
            <person name="Wang P."/>
            <person name="Xu J."/>
            <person name="Bruns T."/>
            <person name="Baldrian P."/>
            <person name="Vilgalys R."/>
            <person name="Henrissat B."/>
            <person name="Grigoriev I.V."/>
            <person name="Hibbett D."/>
            <person name="Nagy L.G."/>
            <person name="Martin F.M."/>
        </authorList>
    </citation>
    <scope>NUCLEOTIDE SEQUENCE</scope>
    <source>
        <strain evidence="3">BED1</strain>
    </source>
</reference>
<keyword evidence="1" id="KW-1133">Transmembrane helix</keyword>
<feature type="non-terminal residue" evidence="3">
    <location>
        <position position="1"/>
    </location>
</feature>
<feature type="transmembrane region" description="Helical" evidence="1">
    <location>
        <begin position="82"/>
        <end position="104"/>
    </location>
</feature>
<keyword evidence="4" id="KW-1185">Reference proteome</keyword>
<proteinExistence type="predicted"/>